<proteinExistence type="predicted"/>
<keyword evidence="3" id="KW-1185">Reference proteome</keyword>
<feature type="transmembrane region" description="Helical" evidence="1">
    <location>
        <begin position="57"/>
        <end position="80"/>
    </location>
</feature>
<gene>
    <name evidence="2" type="ORF">CSSPJE1EN1_LOCUS7791</name>
</gene>
<keyword evidence="1" id="KW-0472">Membrane</keyword>
<dbReference type="PANTHER" id="PTHR34989">
    <property type="entry name" value="PROTEIN HDED"/>
    <property type="match status" value="1"/>
</dbReference>
<dbReference type="PANTHER" id="PTHR34989:SF1">
    <property type="entry name" value="PROTEIN HDED"/>
    <property type="match status" value="1"/>
</dbReference>
<sequence>MASCCGSLQGVLKLLLTCQLRYLTTWPAVMISGLTSIILAFTILALSSWLFNESLKVIGIFFGADLCLTGVSLMLIAFMARLGHKAKETHEPLLAESGRKCTSSCNCMSFICWGYVIRYYEDTKFKVSASSTCLDILLYRNIVPEKR</sequence>
<dbReference type="EMBL" id="OZ020109">
    <property type="protein sequence ID" value="CAK9262313.1"/>
    <property type="molecule type" value="Genomic_DNA"/>
</dbReference>
<accession>A0ABP0W691</accession>
<evidence type="ECO:0000313" key="2">
    <source>
        <dbReference type="EMBL" id="CAK9262313.1"/>
    </source>
</evidence>
<organism evidence="2 3">
    <name type="scientific">Sphagnum jensenii</name>
    <dbReference type="NCBI Taxonomy" id="128206"/>
    <lineage>
        <taxon>Eukaryota</taxon>
        <taxon>Viridiplantae</taxon>
        <taxon>Streptophyta</taxon>
        <taxon>Embryophyta</taxon>
        <taxon>Bryophyta</taxon>
        <taxon>Sphagnophytina</taxon>
        <taxon>Sphagnopsida</taxon>
        <taxon>Sphagnales</taxon>
        <taxon>Sphagnaceae</taxon>
        <taxon>Sphagnum</taxon>
    </lineage>
</organism>
<feature type="transmembrane region" description="Helical" evidence="1">
    <location>
        <begin position="29"/>
        <end position="51"/>
    </location>
</feature>
<evidence type="ECO:0000256" key="1">
    <source>
        <dbReference type="SAM" id="Phobius"/>
    </source>
</evidence>
<dbReference type="Proteomes" id="UP001497444">
    <property type="component" value="Chromosome 14"/>
</dbReference>
<keyword evidence="1" id="KW-0812">Transmembrane</keyword>
<protein>
    <submittedName>
        <fullName evidence="2">Uncharacterized protein</fullName>
    </submittedName>
</protein>
<reference evidence="2" key="1">
    <citation type="submission" date="2024-02" db="EMBL/GenBank/DDBJ databases">
        <authorList>
            <consortium name="ELIXIR-Norway"/>
            <consortium name="Elixir Norway"/>
        </authorList>
    </citation>
    <scope>NUCLEOTIDE SEQUENCE</scope>
</reference>
<keyword evidence="1" id="KW-1133">Transmembrane helix</keyword>
<evidence type="ECO:0000313" key="3">
    <source>
        <dbReference type="Proteomes" id="UP001497444"/>
    </source>
</evidence>
<name>A0ABP0W691_9BRYO</name>
<dbReference type="InterPro" id="IPR052712">
    <property type="entry name" value="Acid_resist_chaperone_HdeD"/>
</dbReference>